<protein>
    <submittedName>
        <fullName evidence="1">DNA-binding protein</fullName>
    </submittedName>
</protein>
<dbReference type="EMBL" id="JANIBL010000004">
    <property type="protein sequence ID" value="MCQ8116256.1"/>
    <property type="molecule type" value="Genomic_DNA"/>
</dbReference>
<dbReference type="GO" id="GO:0003677">
    <property type="term" value="F:DNA binding"/>
    <property type="evidence" value="ECO:0007669"/>
    <property type="project" value="UniProtKB-KW"/>
</dbReference>
<keyword evidence="2" id="KW-1185">Reference proteome</keyword>
<gene>
    <name evidence="1" type="ORF">NP589_02385</name>
</gene>
<dbReference type="Proteomes" id="UP001524570">
    <property type="component" value="Unassembled WGS sequence"/>
</dbReference>
<evidence type="ECO:0000313" key="1">
    <source>
        <dbReference type="EMBL" id="MCQ8116256.1"/>
    </source>
</evidence>
<sequence length="138" mass="15913">MNKSDLEKLVEIRLTEAEILLKSRSFQGAYYLTGYSLECALKACIAKQVSQYDFPNKQLANQSHTHNLTELLGVAGLKQKLSEQRERNNDFNLNWAVAKDWSESSRYECNIEETKANDLFKAVTEETSGILAWLKKYW</sequence>
<evidence type="ECO:0000313" key="2">
    <source>
        <dbReference type="Proteomes" id="UP001524570"/>
    </source>
</evidence>
<accession>A0ABT1TNC3</accession>
<name>A0ABT1TNC3_9GAMM</name>
<dbReference type="RefSeq" id="WP_256605514.1">
    <property type="nucleotide sequence ID" value="NZ_JANIBL010000004.1"/>
</dbReference>
<keyword evidence="1" id="KW-0238">DNA-binding</keyword>
<proteinExistence type="predicted"/>
<dbReference type="Gene3D" id="1.20.120.330">
    <property type="entry name" value="Nucleotidyltransferases domain 2"/>
    <property type="match status" value="1"/>
</dbReference>
<organism evidence="1 2">
    <name type="scientific">Methylomonas rosea</name>
    <dbReference type="NCBI Taxonomy" id="2952227"/>
    <lineage>
        <taxon>Bacteria</taxon>
        <taxon>Pseudomonadati</taxon>
        <taxon>Pseudomonadota</taxon>
        <taxon>Gammaproteobacteria</taxon>
        <taxon>Methylococcales</taxon>
        <taxon>Methylococcaceae</taxon>
        <taxon>Methylomonas</taxon>
    </lineage>
</organism>
<reference evidence="1 2" key="1">
    <citation type="submission" date="2022-07" db="EMBL/GenBank/DDBJ databases">
        <title>Methylomonas rivi sp. nov., Methylomonas rosea sp. nov., Methylomonas aureus sp. nov. and Methylomonas subterranea sp. nov., four novel methanotrophs isolated from a freshwater creek and the deep terrestrial subsurface.</title>
        <authorList>
            <person name="Abin C."/>
            <person name="Sankaranarayanan K."/>
            <person name="Garner C."/>
            <person name="Sindelar R."/>
            <person name="Kotary K."/>
            <person name="Garner R."/>
            <person name="Barclay S."/>
            <person name="Lawson P."/>
            <person name="Krumholz L."/>
        </authorList>
    </citation>
    <scope>NUCLEOTIDE SEQUENCE [LARGE SCALE GENOMIC DNA]</scope>
    <source>
        <strain evidence="1 2">WSC-7</strain>
    </source>
</reference>
<comment type="caution">
    <text evidence="1">The sequence shown here is derived from an EMBL/GenBank/DDBJ whole genome shotgun (WGS) entry which is preliminary data.</text>
</comment>